<evidence type="ECO:0000313" key="4">
    <source>
        <dbReference type="EMBL" id="EPD33089.1"/>
    </source>
</evidence>
<gene>
    <name evidence="4" type="ORF">HMPREF9306_00618</name>
</gene>
<dbReference type="EMBL" id="AGZR01000005">
    <property type="protein sequence ID" value="EPD33089.1"/>
    <property type="molecule type" value="Genomic_DNA"/>
</dbReference>
<evidence type="ECO:0000313" key="5">
    <source>
        <dbReference type="Proteomes" id="UP000014417"/>
    </source>
</evidence>
<dbReference type="GO" id="GO:0003841">
    <property type="term" value="F:1-acylglycerol-3-phosphate O-acyltransferase activity"/>
    <property type="evidence" value="ECO:0007669"/>
    <property type="project" value="TreeGrafter"/>
</dbReference>
<keyword evidence="2 4" id="KW-0012">Acyltransferase</keyword>
<dbReference type="GO" id="GO:0006654">
    <property type="term" value="P:phosphatidic acid biosynthetic process"/>
    <property type="evidence" value="ECO:0007669"/>
    <property type="project" value="TreeGrafter"/>
</dbReference>
<dbReference type="SUPFAM" id="SSF69593">
    <property type="entry name" value="Glycerol-3-phosphate (1)-acyltransferase"/>
    <property type="match status" value="1"/>
</dbReference>
<accession>S2WZE2</accession>
<dbReference type="CDD" id="cd07989">
    <property type="entry name" value="LPLAT_AGPAT-like"/>
    <property type="match status" value="1"/>
</dbReference>
<dbReference type="RefSeq" id="WP_016455464.1">
    <property type="nucleotide sequence ID" value="NZ_KE150269.1"/>
</dbReference>
<dbReference type="HOGENOM" id="CLU_027938_4_0_11"/>
<dbReference type="OrthoDB" id="9808424at2"/>
<name>S2WZE2_9ACTN</name>
<dbReference type="PATRIC" id="fig|883161.3.peg.621"/>
<dbReference type="Pfam" id="PF01553">
    <property type="entry name" value="Acyltransferase"/>
    <property type="match status" value="1"/>
</dbReference>
<feature type="domain" description="Phospholipid/glycerol acyltransferase" evidence="3">
    <location>
        <begin position="56"/>
        <end position="175"/>
    </location>
</feature>
<protein>
    <submittedName>
        <fullName evidence="4">1-acylglycerol-3-phosphate O-acyltransferase</fullName>
    </submittedName>
</protein>
<dbReference type="AlphaFoldDB" id="S2WZE2"/>
<reference evidence="4 5" key="1">
    <citation type="submission" date="2013-04" db="EMBL/GenBank/DDBJ databases">
        <title>The Genome Sequence of Propionimicrobium lymphophilum ACS-093-V-SCH5.</title>
        <authorList>
            <consortium name="The Broad Institute Genomics Platform"/>
            <person name="Earl A."/>
            <person name="Ward D."/>
            <person name="Feldgarden M."/>
            <person name="Gevers D."/>
            <person name="Saerens B."/>
            <person name="Vaneechoutte M."/>
            <person name="Walker B."/>
            <person name="Young S."/>
            <person name="Zeng Q."/>
            <person name="Gargeya S."/>
            <person name="Fitzgerald M."/>
            <person name="Haas B."/>
            <person name="Abouelleil A."/>
            <person name="Allen A.W."/>
            <person name="Alvarado L."/>
            <person name="Arachchi H.M."/>
            <person name="Berlin A.M."/>
            <person name="Chapman S.B."/>
            <person name="Gainer-Dewar J."/>
            <person name="Goldberg J."/>
            <person name="Griggs A."/>
            <person name="Gujja S."/>
            <person name="Hansen M."/>
            <person name="Howarth C."/>
            <person name="Imamovic A."/>
            <person name="Ireland A."/>
            <person name="Larimer J."/>
            <person name="McCowan C."/>
            <person name="Murphy C."/>
            <person name="Pearson M."/>
            <person name="Poon T.W."/>
            <person name="Priest M."/>
            <person name="Roberts A."/>
            <person name="Saif S."/>
            <person name="Shea T."/>
            <person name="Sisk P."/>
            <person name="Sykes S."/>
            <person name="Wortman J."/>
            <person name="Nusbaum C."/>
            <person name="Birren B."/>
        </authorList>
    </citation>
    <scope>NUCLEOTIDE SEQUENCE [LARGE SCALE GENOMIC DNA]</scope>
    <source>
        <strain evidence="4 5">ACS-093-V-SCH5</strain>
    </source>
</reference>
<evidence type="ECO:0000259" key="3">
    <source>
        <dbReference type="SMART" id="SM00563"/>
    </source>
</evidence>
<dbReference type="PANTHER" id="PTHR10434:SF11">
    <property type="entry name" value="1-ACYL-SN-GLYCEROL-3-PHOSPHATE ACYLTRANSFERASE"/>
    <property type="match status" value="1"/>
</dbReference>
<keyword evidence="1 4" id="KW-0808">Transferase</keyword>
<sequence>MDTERAENKPDNNASRGYQPGNIWYRLFRNLIFTPIVKWFWKVEVIGAENIPANGCVIAANHIDAGDTIALPAALKPAMIFPAKKELFEGKNLGGKIVAWFLKLVGQVPIDRSGGKASVSGLEEIEQKLSAGHAIGIFPEGSRSTDGRLYKGHTGVARMALEVNKPVVPVGLINTRLLKNKLGLPTMKNAKIVIGKPLDYSRFHDFRNNIKVGRWVTNDIMAHIQEVTGQEYVDVYLSAVKRGKLSGEALEKHVKETPSLEEPQL</sequence>
<dbReference type="SMART" id="SM00563">
    <property type="entry name" value="PlsC"/>
    <property type="match status" value="1"/>
</dbReference>
<dbReference type="Proteomes" id="UP000014417">
    <property type="component" value="Unassembled WGS sequence"/>
</dbReference>
<evidence type="ECO:0000256" key="1">
    <source>
        <dbReference type="ARBA" id="ARBA00022679"/>
    </source>
</evidence>
<evidence type="ECO:0000256" key="2">
    <source>
        <dbReference type="ARBA" id="ARBA00023315"/>
    </source>
</evidence>
<comment type="caution">
    <text evidence="4">The sequence shown here is derived from an EMBL/GenBank/DDBJ whole genome shotgun (WGS) entry which is preliminary data.</text>
</comment>
<keyword evidence="5" id="KW-1185">Reference proteome</keyword>
<dbReference type="PANTHER" id="PTHR10434">
    <property type="entry name" value="1-ACYL-SN-GLYCEROL-3-PHOSPHATE ACYLTRANSFERASE"/>
    <property type="match status" value="1"/>
</dbReference>
<organism evidence="4 5">
    <name type="scientific">Propionimicrobium lymphophilum ACS-093-V-SCH5</name>
    <dbReference type="NCBI Taxonomy" id="883161"/>
    <lineage>
        <taxon>Bacteria</taxon>
        <taxon>Bacillati</taxon>
        <taxon>Actinomycetota</taxon>
        <taxon>Actinomycetes</taxon>
        <taxon>Propionibacteriales</taxon>
        <taxon>Propionibacteriaceae</taxon>
        <taxon>Propionimicrobium</taxon>
    </lineage>
</organism>
<dbReference type="STRING" id="883161.HMPREF9306_00618"/>
<dbReference type="InterPro" id="IPR002123">
    <property type="entry name" value="Plipid/glycerol_acylTrfase"/>
</dbReference>
<proteinExistence type="predicted"/>